<feature type="region of interest" description="Disordered" evidence="1">
    <location>
        <begin position="1"/>
        <end position="51"/>
    </location>
</feature>
<reference evidence="2 3" key="1">
    <citation type="submission" date="2024-01" db="EMBL/GenBank/DDBJ databases">
        <title>The complete chloroplast genome sequence of Lithospermum erythrorhizon: insights into the phylogenetic relationship among Boraginaceae species and the maternal lineages of purple gromwells.</title>
        <authorList>
            <person name="Okada T."/>
            <person name="Watanabe K."/>
        </authorList>
    </citation>
    <scope>NUCLEOTIDE SEQUENCE [LARGE SCALE GENOMIC DNA]</scope>
</reference>
<feature type="compositionally biased region" description="Basic and acidic residues" evidence="1">
    <location>
        <begin position="1"/>
        <end position="10"/>
    </location>
</feature>
<name>A0AAV3PRP6_LITER</name>
<protein>
    <submittedName>
        <fullName evidence="2">Uncharacterized protein</fullName>
    </submittedName>
</protein>
<sequence length="146" mass="16768">MESKNIKVVDQDISTEDEEEQTIMPTVNTSPTDRPEEDVQTSTPTENDSEIEPAARIQKNHPVNNIIGQLDQGMTTSKKDKVDYKKMIGLLEETYFISKEEPKDVKTGLLDEHWINAMEEELVQFEKNEVWKLVPRPDDHNVIGTK</sequence>
<dbReference type="EMBL" id="BAABME010048972">
    <property type="protein sequence ID" value="GAA0154390.1"/>
    <property type="molecule type" value="Genomic_DNA"/>
</dbReference>
<evidence type="ECO:0000313" key="3">
    <source>
        <dbReference type="Proteomes" id="UP001454036"/>
    </source>
</evidence>
<dbReference type="Proteomes" id="UP001454036">
    <property type="component" value="Unassembled WGS sequence"/>
</dbReference>
<gene>
    <name evidence="2" type="ORF">LIER_44113</name>
</gene>
<evidence type="ECO:0000256" key="1">
    <source>
        <dbReference type="SAM" id="MobiDB-lite"/>
    </source>
</evidence>
<comment type="caution">
    <text evidence="2">The sequence shown here is derived from an EMBL/GenBank/DDBJ whole genome shotgun (WGS) entry which is preliminary data.</text>
</comment>
<organism evidence="2 3">
    <name type="scientific">Lithospermum erythrorhizon</name>
    <name type="common">Purple gromwell</name>
    <name type="synonym">Lithospermum officinale var. erythrorhizon</name>
    <dbReference type="NCBI Taxonomy" id="34254"/>
    <lineage>
        <taxon>Eukaryota</taxon>
        <taxon>Viridiplantae</taxon>
        <taxon>Streptophyta</taxon>
        <taxon>Embryophyta</taxon>
        <taxon>Tracheophyta</taxon>
        <taxon>Spermatophyta</taxon>
        <taxon>Magnoliopsida</taxon>
        <taxon>eudicotyledons</taxon>
        <taxon>Gunneridae</taxon>
        <taxon>Pentapetalae</taxon>
        <taxon>asterids</taxon>
        <taxon>lamiids</taxon>
        <taxon>Boraginales</taxon>
        <taxon>Boraginaceae</taxon>
        <taxon>Boraginoideae</taxon>
        <taxon>Lithospermeae</taxon>
        <taxon>Lithospermum</taxon>
    </lineage>
</organism>
<keyword evidence="3" id="KW-1185">Reference proteome</keyword>
<proteinExistence type="predicted"/>
<accession>A0AAV3PRP6</accession>
<evidence type="ECO:0000313" key="2">
    <source>
        <dbReference type="EMBL" id="GAA0154390.1"/>
    </source>
</evidence>
<feature type="compositionally biased region" description="Polar residues" evidence="1">
    <location>
        <begin position="23"/>
        <end position="32"/>
    </location>
</feature>
<dbReference type="AlphaFoldDB" id="A0AAV3PRP6"/>